<dbReference type="CDD" id="cd01448">
    <property type="entry name" value="TST_Repeat_1"/>
    <property type="match status" value="1"/>
</dbReference>
<evidence type="ECO:0000256" key="1">
    <source>
        <dbReference type="ARBA" id="ARBA00004496"/>
    </source>
</evidence>
<keyword evidence="4" id="KW-0677">Repeat</keyword>
<keyword evidence="9" id="KW-0670">Pyruvate</keyword>
<dbReference type="EMBL" id="FOEG01000011">
    <property type="protein sequence ID" value="SEP12356.1"/>
    <property type="molecule type" value="Genomic_DNA"/>
</dbReference>
<dbReference type="CDD" id="cd01449">
    <property type="entry name" value="TST_Repeat_2"/>
    <property type="match status" value="1"/>
</dbReference>
<dbReference type="RefSeq" id="WP_091645819.1">
    <property type="nucleotide sequence ID" value="NZ_FOEG01000011.1"/>
</dbReference>
<dbReference type="Proteomes" id="UP000199657">
    <property type="component" value="Unassembled WGS sequence"/>
</dbReference>
<keyword evidence="2" id="KW-0963">Cytoplasm</keyword>
<dbReference type="PANTHER" id="PTHR11364:SF27">
    <property type="entry name" value="SULFURTRANSFERASE"/>
    <property type="match status" value="1"/>
</dbReference>
<feature type="domain" description="Rhodanese" evidence="8">
    <location>
        <begin position="20"/>
        <end position="137"/>
    </location>
</feature>
<evidence type="ECO:0000256" key="6">
    <source>
        <dbReference type="RuleBase" id="RU000507"/>
    </source>
</evidence>
<evidence type="ECO:0000256" key="2">
    <source>
        <dbReference type="ARBA" id="ARBA00022490"/>
    </source>
</evidence>
<dbReference type="GO" id="GO:0004792">
    <property type="term" value="F:thiosulfate-cyanide sulfurtransferase activity"/>
    <property type="evidence" value="ECO:0007669"/>
    <property type="project" value="InterPro"/>
</dbReference>
<dbReference type="STRING" id="406100.SAMN04488052_1114"/>
<dbReference type="GO" id="GO:0005737">
    <property type="term" value="C:cytoplasm"/>
    <property type="evidence" value="ECO:0007669"/>
    <property type="project" value="UniProtKB-SubCell"/>
</dbReference>
<dbReference type="FunFam" id="3.40.250.10:FF:000001">
    <property type="entry name" value="Sulfurtransferase"/>
    <property type="match status" value="1"/>
</dbReference>
<name>A0A1H8VAC2_9GAMM</name>
<keyword evidence="3 6" id="KW-0808">Transferase</keyword>
<evidence type="ECO:0000259" key="8">
    <source>
        <dbReference type="PROSITE" id="PS50206"/>
    </source>
</evidence>
<keyword evidence="10" id="KW-1185">Reference proteome</keyword>
<dbReference type="GO" id="GO:0016784">
    <property type="term" value="F:3-mercaptopyruvate sulfurtransferase activity"/>
    <property type="evidence" value="ECO:0007669"/>
    <property type="project" value="UniProtKB-EC"/>
</dbReference>
<dbReference type="InterPro" id="IPR045078">
    <property type="entry name" value="TST/MPST-like"/>
</dbReference>
<proteinExistence type="predicted"/>
<gene>
    <name evidence="9" type="ORF">SAMN04488052_1114</name>
</gene>
<protein>
    <recommendedName>
        <fullName evidence="6">Sulfurtransferase</fullName>
    </recommendedName>
</protein>
<dbReference type="SUPFAM" id="SSF52821">
    <property type="entry name" value="Rhodanese/Cell cycle control phosphatase"/>
    <property type="match status" value="2"/>
</dbReference>
<evidence type="ECO:0000313" key="10">
    <source>
        <dbReference type="Proteomes" id="UP000199657"/>
    </source>
</evidence>
<dbReference type="FunFam" id="3.40.250.10:FF:000015">
    <property type="entry name" value="Sulfurtransferase"/>
    <property type="match status" value="1"/>
</dbReference>
<sequence>MTADDVSPLVSVDWLARNRAEPHVRVVDASWHLPGANRDAAAEFAQGHIPGAVFFDIDRVVDPEATLPHTLPSAEDFARAAGALGIGNDSHVVIYDTRGLFSAARAWWMFRVFGHGQVSILDGGLPAWVQAGQPLETGDVPVEPRVFTARFQPDGVWRLEDVQANLGSGDAVMLDARPEGRFAGRDPEPRPGVRGGHIPGARNLPADRLVDPATGRMHDTDTLAALFSGTEDKPVVCSCGSGVTACALAFALHRLGRDDVAVYDGSWTEWGGRDDTPVATND</sequence>
<feature type="domain" description="Rhodanese" evidence="8">
    <location>
        <begin position="167"/>
        <end position="279"/>
    </location>
</feature>
<comment type="catalytic activity">
    <reaction evidence="5">
        <text>2-oxo-3-sulfanylpropanoate + [thioredoxin]-dithiol = [thioredoxin]-disulfide + hydrogen sulfide + pyruvate + H(+)</text>
        <dbReference type="Rhea" id="RHEA:21740"/>
        <dbReference type="Rhea" id="RHEA-COMP:10698"/>
        <dbReference type="Rhea" id="RHEA-COMP:10700"/>
        <dbReference type="ChEBI" id="CHEBI:15361"/>
        <dbReference type="ChEBI" id="CHEBI:15378"/>
        <dbReference type="ChEBI" id="CHEBI:29919"/>
        <dbReference type="ChEBI" id="CHEBI:29950"/>
        <dbReference type="ChEBI" id="CHEBI:50058"/>
        <dbReference type="ChEBI" id="CHEBI:57678"/>
        <dbReference type="EC" id="2.8.1.2"/>
    </reaction>
    <physiologicalReaction direction="left-to-right" evidence="5">
        <dbReference type="Rhea" id="RHEA:21741"/>
    </physiologicalReaction>
</comment>
<dbReference type="PROSITE" id="PS00380">
    <property type="entry name" value="RHODANESE_1"/>
    <property type="match status" value="1"/>
</dbReference>
<dbReference type="AlphaFoldDB" id="A0A1H8VAC2"/>
<dbReference type="Pfam" id="PF00581">
    <property type="entry name" value="Rhodanese"/>
    <property type="match status" value="2"/>
</dbReference>
<dbReference type="PROSITE" id="PS00683">
    <property type="entry name" value="RHODANESE_2"/>
    <property type="match status" value="1"/>
</dbReference>
<dbReference type="Gene3D" id="3.40.250.10">
    <property type="entry name" value="Rhodanese-like domain"/>
    <property type="match status" value="2"/>
</dbReference>
<dbReference type="PROSITE" id="PS50206">
    <property type="entry name" value="RHODANESE_3"/>
    <property type="match status" value="2"/>
</dbReference>
<comment type="subcellular location">
    <subcellularLocation>
        <location evidence="1">Cytoplasm</location>
    </subcellularLocation>
</comment>
<evidence type="ECO:0000256" key="3">
    <source>
        <dbReference type="ARBA" id="ARBA00022679"/>
    </source>
</evidence>
<feature type="compositionally biased region" description="Basic and acidic residues" evidence="7">
    <location>
        <begin position="181"/>
        <end position="191"/>
    </location>
</feature>
<dbReference type="InterPro" id="IPR001763">
    <property type="entry name" value="Rhodanese-like_dom"/>
</dbReference>
<dbReference type="OrthoDB" id="9781034at2"/>
<evidence type="ECO:0000256" key="5">
    <source>
        <dbReference type="ARBA" id="ARBA00051793"/>
    </source>
</evidence>
<evidence type="ECO:0000256" key="7">
    <source>
        <dbReference type="SAM" id="MobiDB-lite"/>
    </source>
</evidence>
<dbReference type="NCBIfam" id="NF008557">
    <property type="entry name" value="PRK11493.1"/>
    <property type="match status" value="1"/>
</dbReference>
<reference evidence="9 10" key="1">
    <citation type="submission" date="2016-10" db="EMBL/GenBank/DDBJ databases">
        <authorList>
            <person name="de Groot N.N."/>
        </authorList>
    </citation>
    <scope>NUCLEOTIDE SEQUENCE [LARGE SCALE GENOMIC DNA]</scope>
    <source>
        <strain evidence="9 10">CGMCC 1.6291</strain>
    </source>
</reference>
<evidence type="ECO:0000256" key="4">
    <source>
        <dbReference type="ARBA" id="ARBA00022737"/>
    </source>
</evidence>
<feature type="region of interest" description="Disordered" evidence="7">
    <location>
        <begin position="181"/>
        <end position="205"/>
    </location>
</feature>
<dbReference type="InterPro" id="IPR036873">
    <property type="entry name" value="Rhodanese-like_dom_sf"/>
</dbReference>
<evidence type="ECO:0000313" key="9">
    <source>
        <dbReference type="EMBL" id="SEP12356.1"/>
    </source>
</evidence>
<organism evidence="9 10">
    <name type="scientific">Aquisalimonas asiatica</name>
    <dbReference type="NCBI Taxonomy" id="406100"/>
    <lineage>
        <taxon>Bacteria</taxon>
        <taxon>Pseudomonadati</taxon>
        <taxon>Pseudomonadota</taxon>
        <taxon>Gammaproteobacteria</taxon>
        <taxon>Chromatiales</taxon>
        <taxon>Ectothiorhodospiraceae</taxon>
        <taxon>Aquisalimonas</taxon>
    </lineage>
</organism>
<dbReference type="PANTHER" id="PTHR11364">
    <property type="entry name" value="THIOSULFATE SULFERTANSFERASE"/>
    <property type="match status" value="1"/>
</dbReference>
<accession>A0A1H8VAC2</accession>
<dbReference type="SMART" id="SM00450">
    <property type="entry name" value="RHOD"/>
    <property type="match status" value="2"/>
</dbReference>
<dbReference type="InterPro" id="IPR001307">
    <property type="entry name" value="Thiosulphate_STrfase_CS"/>
</dbReference>